<dbReference type="InterPro" id="IPR015168">
    <property type="entry name" value="SsuA/THI5"/>
</dbReference>
<dbReference type="OrthoDB" id="5194099at2759"/>
<proteinExistence type="predicted"/>
<reference evidence="3 4" key="1">
    <citation type="submission" date="2020-03" db="EMBL/GenBank/DDBJ databases">
        <title>Draft Genome Sequence of Cudoniella acicularis.</title>
        <authorList>
            <person name="Buettner E."/>
            <person name="Kellner H."/>
        </authorList>
    </citation>
    <scope>NUCLEOTIDE SEQUENCE [LARGE SCALE GENOMIC DNA]</scope>
    <source>
        <strain evidence="3 4">DSM 108380</strain>
    </source>
</reference>
<name>A0A8H4VYW9_9HELO</name>
<dbReference type="PANTHER" id="PTHR30024:SF42">
    <property type="entry name" value="ALIPHATIC SULFONATES-BINDING PROTEIN-RELATED"/>
    <property type="match status" value="1"/>
</dbReference>
<protein>
    <recommendedName>
        <fullName evidence="2">SsuA/THI5-like domain-containing protein</fullName>
    </recommendedName>
</protein>
<accession>A0A8H4VYW9</accession>
<comment type="caution">
    <text evidence="3">The sequence shown here is derived from an EMBL/GenBank/DDBJ whole genome shotgun (WGS) entry which is preliminary data.</text>
</comment>
<dbReference type="PANTHER" id="PTHR30024">
    <property type="entry name" value="ALIPHATIC SULFONATES-BINDING PROTEIN-RELATED"/>
    <property type="match status" value="1"/>
</dbReference>
<keyword evidence="4" id="KW-1185">Reference proteome</keyword>
<dbReference type="Gene3D" id="3.40.190.10">
    <property type="entry name" value="Periplasmic binding protein-like II"/>
    <property type="match status" value="2"/>
</dbReference>
<dbReference type="EMBL" id="JAAMPI010001509">
    <property type="protein sequence ID" value="KAF4624944.1"/>
    <property type="molecule type" value="Genomic_DNA"/>
</dbReference>
<dbReference type="Proteomes" id="UP000566819">
    <property type="component" value="Unassembled WGS sequence"/>
</dbReference>
<feature type="domain" description="SsuA/THI5-like" evidence="2">
    <location>
        <begin position="57"/>
        <end position="242"/>
    </location>
</feature>
<sequence>MKPTLHLFSLASIFFTLQVPALKIATSLQWIEHTPQPYAIKNFYKGSDTASLMSGGVANIVTDKTIDLAANAETQGLKQYSSHRNLRLIYVIVEVGYRIVANKASGINKLADLKGKKVGTMPGTSAAYFVNKLLGSAGLAPADYSVVSGSVCMKTPCGSGTLPQMLTGKQVDAFGIWEPAVELGAKALGSNAVIFQNASIYREVYSLYSTEEKLKDATTRKNIVAFVKALDQTLDVFTKNPSTVYATVASAVGMDEAVVEAVWPDHKWSGDLPADLLDFLVEEDQYLAKQDGRAVVSRAELANFIDPSILDEVKKSSTVR</sequence>
<organism evidence="3 4">
    <name type="scientific">Cudoniella acicularis</name>
    <dbReference type="NCBI Taxonomy" id="354080"/>
    <lineage>
        <taxon>Eukaryota</taxon>
        <taxon>Fungi</taxon>
        <taxon>Dikarya</taxon>
        <taxon>Ascomycota</taxon>
        <taxon>Pezizomycotina</taxon>
        <taxon>Leotiomycetes</taxon>
        <taxon>Helotiales</taxon>
        <taxon>Tricladiaceae</taxon>
        <taxon>Cudoniella</taxon>
    </lineage>
</organism>
<evidence type="ECO:0000259" key="2">
    <source>
        <dbReference type="Pfam" id="PF09084"/>
    </source>
</evidence>
<evidence type="ECO:0000313" key="4">
    <source>
        <dbReference type="Proteomes" id="UP000566819"/>
    </source>
</evidence>
<evidence type="ECO:0000256" key="1">
    <source>
        <dbReference type="SAM" id="SignalP"/>
    </source>
</evidence>
<feature type="chain" id="PRO_5034610019" description="SsuA/THI5-like domain-containing protein" evidence="1">
    <location>
        <begin position="22"/>
        <end position="320"/>
    </location>
</feature>
<keyword evidence="1" id="KW-0732">Signal</keyword>
<dbReference type="AlphaFoldDB" id="A0A8H4VYW9"/>
<feature type="signal peptide" evidence="1">
    <location>
        <begin position="1"/>
        <end position="21"/>
    </location>
</feature>
<evidence type="ECO:0000313" key="3">
    <source>
        <dbReference type="EMBL" id="KAF4624944.1"/>
    </source>
</evidence>
<dbReference type="SUPFAM" id="SSF53850">
    <property type="entry name" value="Periplasmic binding protein-like II"/>
    <property type="match status" value="1"/>
</dbReference>
<gene>
    <name evidence="3" type="ORF">G7Y89_g13224</name>
</gene>
<dbReference type="Pfam" id="PF09084">
    <property type="entry name" value="NMT1"/>
    <property type="match status" value="1"/>
</dbReference>